<name>A0A1M5XLI8_9BACT</name>
<protein>
    <submittedName>
        <fullName evidence="3">Fructosamine-3-kinase</fullName>
    </submittedName>
</protein>
<evidence type="ECO:0000256" key="1">
    <source>
        <dbReference type="ARBA" id="ARBA00009460"/>
    </source>
</evidence>
<keyword evidence="2 3" id="KW-0418">Kinase</keyword>
<evidence type="ECO:0000313" key="3">
    <source>
        <dbReference type="EMBL" id="SHI00599.1"/>
    </source>
</evidence>
<dbReference type="InterPro" id="IPR016477">
    <property type="entry name" value="Fructo-/Ketosamine-3-kinase"/>
</dbReference>
<keyword evidence="2" id="KW-0808">Transferase</keyword>
<dbReference type="Proteomes" id="UP000184212">
    <property type="component" value="Unassembled WGS sequence"/>
</dbReference>
<accession>A0A1M5XLI8</accession>
<dbReference type="PANTHER" id="PTHR12149">
    <property type="entry name" value="FRUCTOSAMINE 3 KINASE-RELATED PROTEIN"/>
    <property type="match status" value="1"/>
</dbReference>
<evidence type="ECO:0000256" key="2">
    <source>
        <dbReference type="PIRNR" id="PIRNR006221"/>
    </source>
</evidence>
<dbReference type="STRING" id="947013.SAMN04488109_6704"/>
<reference evidence="3 4" key="1">
    <citation type="submission" date="2016-11" db="EMBL/GenBank/DDBJ databases">
        <authorList>
            <person name="Jaros S."/>
            <person name="Januszkiewicz K."/>
            <person name="Wedrychowicz H."/>
        </authorList>
    </citation>
    <scope>NUCLEOTIDE SEQUENCE [LARGE SCALE GENOMIC DNA]</scope>
    <source>
        <strain evidence="3 4">DSM 24574</strain>
    </source>
</reference>
<dbReference type="Pfam" id="PF03881">
    <property type="entry name" value="Fructosamin_kin"/>
    <property type="match status" value="1"/>
</dbReference>
<dbReference type="RefSeq" id="WP_073143241.1">
    <property type="nucleotide sequence ID" value="NZ_FQWQ01000006.1"/>
</dbReference>
<organism evidence="3 4">
    <name type="scientific">Chryseolinea serpens</name>
    <dbReference type="NCBI Taxonomy" id="947013"/>
    <lineage>
        <taxon>Bacteria</taxon>
        <taxon>Pseudomonadati</taxon>
        <taxon>Bacteroidota</taxon>
        <taxon>Cytophagia</taxon>
        <taxon>Cytophagales</taxon>
        <taxon>Fulvivirgaceae</taxon>
        <taxon>Chryseolinea</taxon>
    </lineage>
</organism>
<dbReference type="EMBL" id="FQWQ01000006">
    <property type="protein sequence ID" value="SHI00599.1"/>
    <property type="molecule type" value="Genomic_DNA"/>
</dbReference>
<dbReference type="SUPFAM" id="SSF56112">
    <property type="entry name" value="Protein kinase-like (PK-like)"/>
    <property type="match status" value="1"/>
</dbReference>
<dbReference type="AlphaFoldDB" id="A0A1M5XLI8"/>
<dbReference type="Gene3D" id="3.90.1200.10">
    <property type="match status" value="1"/>
</dbReference>
<dbReference type="GO" id="GO:0016301">
    <property type="term" value="F:kinase activity"/>
    <property type="evidence" value="ECO:0007669"/>
    <property type="project" value="UniProtKB-UniRule"/>
</dbReference>
<dbReference type="PIRSF" id="PIRSF006221">
    <property type="entry name" value="Ketosamine-3-kinase"/>
    <property type="match status" value="1"/>
</dbReference>
<dbReference type="Gene3D" id="3.30.200.20">
    <property type="entry name" value="Phosphorylase Kinase, domain 1"/>
    <property type="match status" value="1"/>
</dbReference>
<evidence type="ECO:0000313" key="4">
    <source>
        <dbReference type="Proteomes" id="UP000184212"/>
    </source>
</evidence>
<keyword evidence="4" id="KW-1185">Reference proteome</keyword>
<dbReference type="OrthoDB" id="5291879at2"/>
<sequence>MLSEVPSEVQQAVSAFLQTTTPSVVLKDFSFVSGGCINSAGRLKTTAGDFFLKWNLADKYPRMFESERKGLQHLRQPSVIDIPEVFTAGQAGTFQFILMELIAKAPVAKRYWEMLGERLAQLHRVTAARFGLDHDNYIGSLPQSNAQHDTWIEFFIHERLAPQLQLACNTRRIDPPWLRAFENLYPKLRSMLPDEKPALLHGDLWSGNLMVNEKGEPCLVDPAVYFGHREMEWAMTKLFGGFYEVFYSSYHLAYPLQPGYDDREDLYTLYPLLVHLNLFGASYKLSLDSILRKYS</sequence>
<proteinExistence type="inferred from homology"/>
<gene>
    <name evidence="3" type="ORF">SAMN04488109_6704</name>
</gene>
<dbReference type="PANTHER" id="PTHR12149:SF8">
    <property type="entry name" value="PROTEIN-RIBULOSAMINE 3-KINASE"/>
    <property type="match status" value="1"/>
</dbReference>
<comment type="similarity">
    <text evidence="1 2">Belongs to the fructosamine kinase family.</text>
</comment>
<dbReference type="InterPro" id="IPR011009">
    <property type="entry name" value="Kinase-like_dom_sf"/>
</dbReference>